<accession>A0A0G2J5V0</accession>
<name>A0A0G2J5V0_9SYNE</name>
<comment type="caution">
    <text evidence="8">The sequence shown here is derived from an EMBL/GenBank/DDBJ whole genome shotgun (WGS) entry which is preliminary data.</text>
</comment>
<feature type="binding site" evidence="4">
    <location>
        <position position="235"/>
    </location>
    <ligand>
        <name>substrate</name>
    </ligand>
</feature>
<feature type="domain" description="Glycoside hydrolase family 57 N-terminal" evidence="6">
    <location>
        <begin position="7"/>
        <end position="221"/>
    </location>
</feature>
<dbReference type="InterPro" id="IPR037090">
    <property type="entry name" value="57_glycoside_trans_central"/>
</dbReference>
<dbReference type="Proteomes" id="UP000035067">
    <property type="component" value="Unassembled WGS sequence"/>
</dbReference>
<evidence type="ECO:0000256" key="1">
    <source>
        <dbReference type="ARBA" id="ARBA00006821"/>
    </source>
</evidence>
<proteinExistence type="inferred from homology"/>
<sequence>MAAGHLALVLHGHLPFVRRLQAGSLQEDWFHQAVLESYLPLIHHLQHSAEDPRQAPALSLSLSPTLLAMLADPLLCGRFPGWVTRRQRMLEWAPPQHHHPAAHLNQQMEAMLAFWRQMQGRLIPAFQELQRQGVLDLLTCGATHGYLPLLREPRSAVVAQLRVAVEHHRRHLGCAPLGIWLPECAYFEGLDRLMATEGLRYAVLDAHGLLQALPRPRYGIYAPICSPSAVAFVGRDSTATLPVWSARDGYPGQACYREFYRDLGWDLPLEQLQEMAIPQARPLGLKLHAVGPPSCPLEHKPPYAPEDARVQVQADAEDYVQGRVRQLRQLQLVMGSQPPLVVAPFDAELFGHWWYEGPQFLAALWREAPRHQLEFTTLRRCLEDSPQLQLCRPAPSSWGQGGYHSYWLNDTNAWAIPLWHRCGLRMERLAARHGRHKQRQQILHQAARELLLLQSSDWSFILRSGTTTDLAREQIHRHVERFQELADALDSGQAPPPAWLKAVESEDNLFPDLNLKPWFPAPSTPA</sequence>
<feature type="active site" description="Nucleophile" evidence="3">
    <location>
        <position position="183"/>
    </location>
</feature>
<dbReference type="InterPro" id="IPR040042">
    <property type="entry name" value="Branching_enz_MT3115-like"/>
</dbReference>
<protein>
    <submittedName>
        <fullName evidence="8">Glycoside hydrolase family 57</fullName>
    </submittedName>
</protein>
<dbReference type="AlphaFoldDB" id="A0A0G2J5V0"/>
<feature type="binding site" evidence="4">
    <location>
        <position position="457"/>
    </location>
    <ligand>
        <name>substrate</name>
    </ligand>
</feature>
<feature type="binding site" evidence="4">
    <location>
        <position position="252"/>
    </location>
    <ligand>
        <name>substrate</name>
    </ligand>
</feature>
<evidence type="ECO:0000256" key="5">
    <source>
        <dbReference type="RuleBase" id="RU361196"/>
    </source>
</evidence>
<gene>
    <name evidence="8" type="ORF">TE42_00415</name>
</gene>
<dbReference type="PATRIC" id="fig|1604020.3.peg.284"/>
<dbReference type="PANTHER" id="PTHR41695:SF1">
    <property type="entry name" value="1,4-ALPHA-GLUCAN BRANCHING ENZYME TK1436"/>
    <property type="match status" value="1"/>
</dbReference>
<dbReference type="SUPFAM" id="SSF88688">
    <property type="entry name" value="Families 57/38 glycoside transferase middle domain"/>
    <property type="match status" value="1"/>
</dbReference>
<dbReference type="InterPro" id="IPR028995">
    <property type="entry name" value="Glyco_hydro_57/38_cen_sf"/>
</dbReference>
<feature type="active site" description="Proton donor" evidence="3">
    <location>
        <position position="346"/>
    </location>
</feature>
<evidence type="ECO:0000313" key="8">
    <source>
        <dbReference type="EMBL" id="KKZ13502.1"/>
    </source>
</evidence>
<dbReference type="EMBL" id="JXQG01000001">
    <property type="protein sequence ID" value="KKZ13502.1"/>
    <property type="molecule type" value="Genomic_DNA"/>
</dbReference>
<dbReference type="SUPFAM" id="SSF88713">
    <property type="entry name" value="Glycoside hydrolase/deacetylase"/>
    <property type="match status" value="1"/>
</dbReference>
<dbReference type="GO" id="GO:0003844">
    <property type="term" value="F:1,4-alpha-glucan branching enzyme activity"/>
    <property type="evidence" value="ECO:0007669"/>
    <property type="project" value="InterPro"/>
</dbReference>
<dbReference type="GO" id="GO:0030979">
    <property type="term" value="P:alpha-glucan biosynthetic process"/>
    <property type="evidence" value="ECO:0007669"/>
    <property type="project" value="InterPro"/>
</dbReference>
<feature type="binding site" evidence="4">
    <location>
        <position position="398"/>
    </location>
    <ligand>
        <name>substrate</name>
    </ligand>
</feature>
<feature type="domain" description="1,4-alpha-glucan branching enzyme C-terminal" evidence="7">
    <location>
        <begin position="419"/>
        <end position="518"/>
    </location>
</feature>
<dbReference type="PANTHER" id="PTHR41695">
    <property type="entry name" value="1,4-ALPHA-GLUCAN BRANCHING ENZYME RV3031-RELATED"/>
    <property type="match status" value="1"/>
</dbReference>
<dbReference type="Pfam" id="PF03065">
    <property type="entry name" value="Glyco_hydro_57"/>
    <property type="match status" value="1"/>
</dbReference>
<evidence type="ECO:0000256" key="2">
    <source>
        <dbReference type="ARBA" id="ARBA00023277"/>
    </source>
</evidence>
<evidence type="ECO:0000313" key="9">
    <source>
        <dbReference type="Proteomes" id="UP000035067"/>
    </source>
</evidence>
<dbReference type="GO" id="GO:0005576">
    <property type="term" value="C:extracellular region"/>
    <property type="evidence" value="ECO:0007669"/>
    <property type="project" value="TreeGrafter"/>
</dbReference>
<organism evidence="8 9">
    <name type="scientific">Candidatus Synechococcus spongiarum SP3</name>
    <dbReference type="NCBI Taxonomy" id="1604020"/>
    <lineage>
        <taxon>Bacteria</taxon>
        <taxon>Bacillati</taxon>
        <taxon>Cyanobacteriota</taxon>
        <taxon>Cyanophyceae</taxon>
        <taxon>Synechococcales</taxon>
        <taxon>Synechococcaceae</taxon>
        <taxon>Synechococcus</taxon>
    </lineage>
</organism>
<comment type="similarity">
    <text evidence="1 5">Belongs to the glycosyl hydrolase 57 family.</text>
</comment>
<keyword evidence="2 5" id="KW-0119">Carbohydrate metabolism</keyword>
<reference evidence="8 9" key="1">
    <citation type="submission" date="2015-01" db="EMBL/GenBank/DDBJ databases">
        <title>Lifestyle Evolution in Cyanobacterial Symbionts of Sponges.</title>
        <authorList>
            <person name="Burgsdorf I."/>
            <person name="Slaby B.M."/>
            <person name="Handley K.M."/>
            <person name="Haber M."/>
            <person name="Blom J."/>
            <person name="Marshall C.W."/>
            <person name="Gilbert J.A."/>
            <person name="Hentschel U."/>
            <person name="Steindler L."/>
        </authorList>
    </citation>
    <scope>NUCLEOTIDE SEQUENCE [LARGE SCALE GENOMIC DNA]</scope>
    <source>
        <strain evidence="8">SP3</strain>
    </source>
</reference>
<dbReference type="InterPro" id="IPR011330">
    <property type="entry name" value="Glyco_hydro/deAcase_b/a-brl"/>
</dbReference>
<evidence type="ECO:0000259" key="7">
    <source>
        <dbReference type="Pfam" id="PF09210"/>
    </source>
</evidence>
<keyword evidence="8" id="KW-0378">Hydrolase</keyword>
<evidence type="ECO:0000256" key="4">
    <source>
        <dbReference type="PIRSR" id="PIRSR640042-2"/>
    </source>
</evidence>
<dbReference type="Pfam" id="PF09210">
    <property type="entry name" value="BE_C"/>
    <property type="match status" value="1"/>
</dbReference>
<dbReference type="Gene3D" id="1.20.1430.10">
    <property type="entry name" value="Families 57/38 glycoside transferase, middle domain"/>
    <property type="match status" value="1"/>
</dbReference>
<dbReference type="Gene3D" id="3.20.110.10">
    <property type="entry name" value="Glycoside hydrolase 38, N terminal domain"/>
    <property type="match status" value="1"/>
</dbReference>
<dbReference type="InterPro" id="IPR004300">
    <property type="entry name" value="Glyco_hydro_57_N"/>
</dbReference>
<dbReference type="InterPro" id="IPR015293">
    <property type="entry name" value="BE_C"/>
</dbReference>
<evidence type="ECO:0000256" key="3">
    <source>
        <dbReference type="PIRSR" id="PIRSR640042-1"/>
    </source>
</evidence>
<evidence type="ECO:0000259" key="6">
    <source>
        <dbReference type="Pfam" id="PF03065"/>
    </source>
</evidence>
<dbReference type="GO" id="GO:0016787">
    <property type="term" value="F:hydrolase activity"/>
    <property type="evidence" value="ECO:0007669"/>
    <property type="project" value="UniProtKB-KW"/>
</dbReference>
<dbReference type="InterPro" id="IPR027291">
    <property type="entry name" value="Glyco_hydro_38_N_sf"/>
</dbReference>